<dbReference type="Proteomes" id="UP001281761">
    <property type="component" value="Unassembled WGS sequence"/>
</dbReference>
<dbReference type="PANTHER" id="PTHR15176">
    <property type="entry name" value="NEPHROCYSTIN"/>
    <property type="match status" value="1"/>
</dbReference>
<dbReference type="PANTHER" id="PTHR15176:SF1">
    <property type="entry name" value="NEPHROCYSTIN-1"/>
    <property type="match status" value="1"/>
</dbReference>
<comment type="caution">
    <text evidence="2">The sequence shown here is derived from an EMBL/GenBank/DDBJ whole genome shotgun (WGS) entry which is preliminary data.</text>
</comment>
<evidence type="ECO:0000256" key="1">
    <source>
        <dbReference type="SAM" id="MobiDB-lite"/>
    </source>
</evidence>
<name>A0ABQ9YFN8_9EUKA</name>
<feature type="compositionally biased region" description="Acidic residues" evidence="1">
    <location>
        <begin position="13"/>
        <end position="24"/>
    </location>
</feature>
<sequence length="615" mass="68284">MTQQLRDSSDGGENWDDSDFDDDFDEEEIEKQQAITKAFKEDLQRQADDKAKRAKFGAPPNGFDFSILQEREENGLRLGTFLKPRLSRSLFGLGFQDLGWDFEKDEVIPTPSRLIKIIFNEAKNIPLPGTNYNVHSRWLRYALCDKTVNPGEFRTKGIVSPVFTVFGDVKSSSPTMWTFPHYKDLILSNNPANMRISQQSKNLGLYVELCVNVIKVNRHDIVGQDSGRVSPFLPSGDPVVQNEDIHCLSSGWAIIDLDDTHPLTKDDEKTGPASNQGAEVQKAEQHVNGGGTAVEGKTDKDSLKGTGKKKEGAGGRSAVSSVSLEPFTLKPLPTASKASEGKLARGKFVLQLNAGSLLNKMMFQKADGDRSKGEPQLLIEIRDPKPKTKERNMCLPATILYPRQFQPSILTYRRILARRLSKIDAPGNSLVVAPSQSFAFGTDSNDWLFKVFPSIADSPVIMNVFTQHWTHIYKKKMTKDSKRQYQNIVENFTKLAKQVWPLRHLFTADKPNIPPIAPAITDMAPQTAFPMTQNTASKLISELVNCAYVPMEQFCNGIIPAGTPIPTQAKGKDGPTSSFPASAPADTETHAIFLPFRAQELRQNFAEGFLPPDSI</sequence>
<organism evidence="2 3">
    <name type="scientific">Blattamonas nauphoetae</name>
    <dbReference type="NCBI Taxonomy" id="2049346"/>
    <lineage>
        <taxon>Eukaryota</taxon>
        <taxon>Metamonada</taxon>
        <taxon>Preaxostyla</taxon>
        <taxon>Oxymonadida</taxon>
        <taxon>Blattamonas</taxon>
    </lineage>
</organism>
<reference evidence="2 3" key="1">
    <citation type="journal article" date="2022" name="bioRxiv">
        <title>Genomics of Preaxostyla Flagellates Illuminates Evolutionary Transitions and the Path Towards Mitochondrial Loss.</title>
        <authorList>
            <person name="Novak L.V.F."/>
            <person name="Treitli S.C."/>
            <person name="Pyrih J."/>
            <person name="Halakuc P."/>
            <person name="Pipaliya S.V."/>
            <person name="Vacek V."/>
            <person name="Brzon O."/>
            <person name="Soukal P."/>
            <person name="Eme L."/>
            <person name="Dacks J.B."/>
            <person name="Karnkowska A."/>
            <person name="Elias M."/>
            <person name="Hampl V."/>
        </authorList>
    </citation>
    <scope>NUCLEOTIDE SEQUENCE [LARGE SCALE GENOMIC DNA]</scope>
    <source>
        <strain evidence="2">NAU3</strain>
        <tissue evidence="2">Gut</tissue>
    </source>
</reference>
<feature type="compositionally biased region" description="Basic and acidic residues" evidence="1">
    <location>
        <begin position="296"/>
        <end position="313"/>
    </location>
</feature>
<feature type="region of interest" description="Disordered" evidence="1">
    <location>
        <begin position="1"/>
        <end position="24"/>
    </location>
</feature>
<dbReference type="InterPro" id="IPR039687">
    <property type="entry name" value="NPHP1"/>
</dbReference>
<gene>
    <name evidence="2" type="ORF">BLNAU_2415</name>
</gene>
<accession>A0ABQ9YFN8</accession>
<evidence type="ECO:0000313" key="2">
    <source>
        <dbReference type="EMBL" id="KAK2962583.1"/>
    </source>
</evidence>
<proteinExistence type="predicted"/>
<dbReference type="EMBL" id="JARBJD010000010">
    <property type="protein sequence ID" value="KAK2962583.1"/>
    <property type="molecule type" value="Genomic_DNA"/>
</dbReference>
<keyword evidence="3" id="KW-1185">Reference proteome</keyword>
<evidence type="ECO:0000313" key="3">
    <source>
        <dbReference type="Proteomes" id="UP001281761"/>
    </source>
</evidence>
<protein>
    <submittedName>
        <fullName evidence="2">Uncharacterized protein</fullName>
    </submittedName>
</protein>
<feature type="region of interest" description="Disordered" evidence="1">
    <location>
        <begin position="263"/>
        <end position="320"/>
    </location>
</feature>